<dbReference type="Proteomes" id="UP000190037">
    <property type="component" value="Unassembled WGS sequence"/>
</dbReference>
<feature type="compositionally biased region" description="Low complexity" evidence="1">
    <location>
        <begin position="33"/>
        <end position="47"/>
    </location>
</feature>
<reference evidence="2 3" key="1">
    <citation type="submission" date="2017-03" db="EMBL/GenBank/DDBJ databases">
        <title>Draft genome sequence of Streptomyces scabrisporus NF3, endophyte isolated from Amphipterygium adstringens.</title>
        <authorList>
            <person name="Vazquez M."/>
            <person name="Ceapa C.D."/>
            <person name="Rodriguez Luna D."/>
            <person name="Sanchez Esquivel S."/>
        </authorList>
    </citation>
    <scope>NUCLEOTIDE SEQUENCE [LARGE SCALE GENOMIC DNA]</scope>
    <source>
        <strain evidence="2 3">NF3</strain>
    </source>
</reference>
<comment type="caution">
    <text evidence="2">The sequence shown here is derived from an EMBL/GenBank/DDBJ whole genome shotgun (WGS) entry which is preliminary data.</text>
</comment>
<dbReference type="InterPro" id="IPR025851">
    <property type="entry name" value="SUKH-4"/>
</dbReference>
<dbReference type="AlphaFoldDB" id="A0A1T3P0B5"/>
<sequence length="455" mass="50046">MRRRPGGTGCDWGSRTRSRPVTSVRGGWRRSARGTSPTCSTPTRRPGAFSATSDWSTRRRCGSAAWVRTSTCSWTPTTAGCTAGIATTRREDCCMADALRIVITRRDVEEWFGSDEVVRYDLPAIAHEPTRRFLAEVGLPRRAALIGFAPDAEPAPGRDGRIVLGAYGSLRTADQAVLLDGATGRVYAEERYGDPALMSVDVSTLVRNCALAEAIRPGRGPVRTAEELIDLLGETEPELNPGHSFWHTSFALWQLRRAALPGEGLAVRITPAMLDLVYENEFSGYDERQLPAAITHEPTRRFLLDVGLIDAWAYLDMRSDGKPLPTLAELAAERRADWDDEPEPPADAEHLVVLGYVSEDGDLLVDGRTGVVRRWNTGGDEPFLDTLDTDLSTLAFTMWVIGRMHRQGERFGIGIHDVWESIAVDLLSSVDPLAWAEPGSYWEEMILDGINGLGP</sequence>
<name>A0A1T3P0B5_9ACTN</name>
<keyword evidence="3" id="KW-1185">Reference proteome</keyword>
<evidence type="ECO:0000313" key="2">
    <source>
        <dbReference type="EMBL" id="OPC82533.1"/>
    </source>
</evidence>
<feature type="region of interest" description="Disordered" evidence="1">
    <location>
        <begin position="1"/>
        <end position="52"/>
    </location>
</feature>
<feature type="compositionally biased region" description="Gly residues" evidence="1">
    <location>
        <begin position="1"/>
        <end position="10"/>
    </location>
</feature>
<dbReference type="STRING" id="159449.B4N89_17740"/>
<gene>
    <name evidence="2" type="ORF">B4N89_17740</name>
</gene>
<evidence type="ECO:0000256" key="1">
    <source>
        <dbReference type="SAM" id="MobiDB-lite"/>
    </source>
</evidence>
<accession>A0A1T3P0B5</accession>
<dbReference type="EMBL" id="MWQN01000001">
    <property type="protein sequence ID" value="OPC82533.1"/>
    <property type="molecule type" value="Genomic_DNA"/>
</dbReference>
<evidence type="ECO:0008006" key="4">
    <source>
        <dbReference type="Google" id="ProtNLM"/>
    </source>
</evidence>
<organism evidence="2 3">
    <name type="scientific">Embleya scabrispora</name>
    <dbReference type="NCBI Taxonomy" id="159449"/>
    <lineage>
        <taxon>Bacteria</taxon>
        <taxon>Bacillati</taxon>
        <taxon>Actinomycetota</taxon>
        <taxon>Actinomycetes</taxon>
        <taxon>Kitasatosporales</taxon>
        <taxon>Streptomycetaceae</taxon>
        <taxon>Embleya</taxon>
    </lineage>
</organism>
<protein>
    <recommendedName>
        <fullName evidence="4">SUKH-4 immunity protein</fullName>
    </recommendedName>
</protein>
<evidence type="ECO:0000313" key="3">
    <source>
        <dbReference type="Proteomes" id="UP000190037"/>
    </source>
</evidence>
<proteinExistence type="predicted"/>
<dbReference type="Pfam" id="PF14435">
    <property type="entry name" value="SUKH-4"/>
    <property type="match status" value="2"/>
</dbReference>